<keyword evidence="3" id="KW-0479">Metal-binding</keyword>
<dbReference type="EC" id="6.3.2.12" evidence="7"/>
<proteinExistence type="inferred from homology"/>
<dbReference type="SUPFAM" id="SSF53244">
    <property type="entry name" value="MurD-like peptide ligases, peptide-binding domain"/>
    <property type="match status" value="1"/>
</dbReference>
<comment type="similarity">
    <text evidence="1">Belongs to the folylpolyglutamate synthase family.</text>
</comment>
<evidence type="ECO:0000313" key="8">
    <source>
        <dbReference type="Proteomes" id="UP001217754"/>
    </source>
</evidence>
<dbReference type="GO" id="GO:0005524">
    <property type="term" value="F:ATP binding"/>
    <property type="evidence" value="ECO:0007669"/>
    <property type="project" value="UniProtKB-KW"/>
</dbReference>
<dbReference type="AlphaFoldDB" id="A0AAF0J900"/>
<organism evidence="7 8">
    <name type="scientific">Malassezia japonica</name>
    <dbReference type="NCBI Taxonomy" id="223818"/>
    <lineage>
        <taxon>Eukaryota</taxon>
        <taxon>Fungi</taxon>
        <taxon>Dikarya</taxon>
        <taxon>Basidiomycota</taxon>
        <taxon>Ustilaginomycotina</taxon>
        <taxon>Malasseziomycetes</taxon>
        <taxon>Malasseziales</taxon>
        <taxon>Malasseziaceae</taxon>
        <taxon>Malassezia</taxon>
    </lineage>
</organism>
<protein>
    <submittedName>
        <fullName evidence="7">Dihydrofolate synthase</fullName>
        <ecNumber evidence="7">6.3.2.12</ecNumber>
    </submittedName>
</protein>
<evidence type="ECO:0000256" key="2">
    <source>
        <dbReference type="ARBA" id="ARBA00022598"/>
    </source>
</evidence>
<gene>
    <name evidence="7" type="primary">FOL3_1</name>
    <name evidence="7" type="ORF">MJAP1_000567</name>
</gene>
<keyword evidence="5" id="KW-0067">ATP-binding</keyword>
<dbReference type="GO" id="GO:0004326">
    <property type="term" value="F:tetrahydrofolylpolyglutamate synthase activity"/>
    <property type="evidence" value="ECO:0007669"/>
    <property type="project" value="InterPro"/>
</dbReference>
<dbReference type="RefSeq" id="XP_060120517.1">
    <property type="nucleotide sequence ID" value="XM_060264534.1"/>
</dbReference>
<evidence type="ECO:0000256" key="1">
    <source>
        <dbReference type="ARBA" id="ARBA00008276"/>
    </source>
</evidence>
<keyword evidence="8" id="KW-1185">Reference proteome</keyword>
<dbReference type="GO" id="GO:0008841">
    <property type="term" value="F:dihydrofolate synthase activity"/>
    <property type="evidence" value="ECO:0007669"/>
    <property type="project" value="UniProtKB-EC"/>
</dbReference>
<dbReference type="EMBL" id="CP119958">
    <property type="protein sequence ID" value="WFD37620.1"/>
    <property type="molecule type" value="Genomic_DNA"/>
</dbReference>
<evidence type="ECO:0000256" key="5">
    <source>
        <dbReference type="ARBA" id="ARBA00022840"/>
    </source>
</evidence>
<dbReference type="NCBIfam" id="TIGR01499">
    <property type="entry name" value="folC"/>
    <property type="match status" value="1"/>
</dbReference>
<dbReference type="InterPro" id="IPR036565">
    <property type="entry name" value="Mur-like_cat_sf"/>
</dbReference>
<dbReference type="PANTHER" id="PTHR11136:SF0">
    <property type="entry name" value="DIHYDROFOLATE SYNTHETASE-RELATED"/>
    <property type="match status" value="1"/>
</dbReference>
<dbReference type="Gene3D" id="3.40.1190.10">
    <property type="entry name" value="Mur-like, catalytic domain"/>
    <property type="match status" value="1"/>
</dbReference>
<dbReference type="Proteomes" id="UP001217754">
    <property type="component" value="Chromosome 1"/>
</dbReference>
<dbReference type="GeneID" id="85224216"/>
<evidence type="ECO:0000313" key="7">
    <source>
        <dbReference type="EMBL" id="WFD37620.1"/>
    </source>
</evidence>
<keyword evidence="2 7" id="KW-0436">Ligase</keyword>
<reference evidence="7" key="1">
    <citation type="submission" date="2023-03" db="EMBL/GenBank/DDBJ databases">
        <title>Mating type loci evolution in Malassezia.</title>
        <authorList>
            <person name="Coelho M.A."/>
        </authorList>
    </citation>
    <scope>NUCLEOTIDE SEQUENCE</scope>
    <source>
        <strain evidence="7">CBS 9431</strain>
    </source>
</reference>
<evidence type="ECO:0000256" key="4">
    <source>
        <dbReference type="ARBA" id="ARBA00022741"/>
    </source>
</evidence>
<sequence>MDLGLSRVQALLRRVGSPHTKFPVIHVAGTNGKGSTTAYLDALLTHGAGVRSGRFNSPHLVEARDSVRVSGGVPIDGPTWERARQQITQADADASGRGSDAIHATPFELLTAQALLAFTMLPPDTRPHVLLIEVGLGGRLDATNVFPDENVLASVICPIARDHEGLLGHGLAAIAREKAGIIKENGLCVVADQRVGMLGSVSTANVPNADAALVESLQQACSDKHARVAPALIPWDAVRRGTPPTGSDVARLRAPVSFSFPLHATGTAVGAAPVDAHVDVSLEATLARLSGCTTALQTLWSIAHDTTHASDDGAPARQALRDAIRTRLFGGDAASETRVQRALAHYHWEGRSEWRTLGQHTPLLLDGAHNEASAIALRQYLDQCLDTYASMAARPVTVSLTWIMAFSKGKDATAMLRALLGTRRGAGAWECTSQRVGLVPFSTPVEGMPWVQPAPPAELTQALHASDLPVDRVHTCDALRDALAWALASKSESSASLDIVVVCGSLYLVSDYYRGSEHGMHQGQ</sequence>
<dbReference type="Gene3D" id="3.90.190.20">
    <property type="entry name" value="Mur ligase, C-terminal domain"/>
    <property type="match status" value="1"/>
</dbReference>
<dbReference type="InterPro" id="IPR036615">
    <property type="entry name" value="Mur_ligase_C_dom_sf"/>
</dbReference>
<dbReference type="GO" id="GO:0046872">
    <property type="term" value="F:metal ion binding"/>
    <property type="evidence" value="ECO:0007669"/>
    <property type="project" value="UniProtKB-KW"/>
</dbReference>
<evidence type="ECO:0000256" key="6">
    <source>
        <dbReference type="ARBA" id="ARBA00022842"/>
    </source>
</evidence>
<dbReference type="PANTHER" id="PTHR11136">
    <property type="entry name" value="FOLYLPOLYGLUTAMATE SYNTHASE-RELATED"/>
    <property type="match status" value="1"/>
</dbReference>
<name>A0AAF0J900_9BASI</name>
<dbReference type="InterPro" id="IPR001645">
    <property type="entry name" value="Folylpolyglutamate_synth"/>
</dbReference>
<dbReference type="GO" id="GO:0005739">
    <property type="term" value="C:mitochondrion"/>
    <property type="evidence" value="ECO:0007669"/>
    <property type="project" value="TreeGrafter"/>
</dbReference>
<keyword evidence="6" id="KW-0460">Magnesium</keyword>
<dbReference type="GO" id="GO:0005829">
    <property type="term" value="C:cytosol"/>
    <property type="evidence" value="ECO:0007669"/>
    <property type="project" value="TreeGrafter"/>
</dbReference>
<dbReference type="SUPFAM" id="SSF53623">
    <property type="entry name" value="MurD-like peptide ligases, catalytic domain"/>
    <property type="match status" value="1"/>
</dbReference>
<accession>A0AAF0J900</accession>
<evidence type="ECO:0000256" key="3">
    <source>
        <dbReference type="ARBA" id="ARBA00022723"/>
    </source>
</evidence>
<keyword evidence="4" id="KW-0547">Nucleotide-binding</keyword>